<organism evidence="1 2">
    <name type="scientific">Vitis vinifera</name>
    <name type="common">Grape</name>
    <dbReference type="NCBI Taxonomy" id="29760"/>
    <lineage>
        <taxon>Eukaryota</taxon>
        <taxon>Viridiplantae</taxon>
        <taxon>Streptophyta</taxon>
        <taxon>Embryophyta</taxon>
        <taxon>Tracheophyta</taxon>
        <taxon>Spermatophyta</taxon>
        <taxon>Magnoliopsida</taxon>
        <taxon>eudicotyledons</taxon>
        <taxon>Gunneridae</taxon>
        <taxon>Pentapetalae</taxon>
        <taxon>rosids</taxon>
        <taxon>Vitales</taxon>
        <taxon>Vitaceae</taxon>
        <taxon>Viteae</taxon>
        <taxon>Vitis</taxon>
    </lineage>
</organism>
<dbReference type="HOGENOM" id="CLU_3421736_0_0_1"/>
<reference evidence="2" key="1">
    <citation type="journal article" date="2007" name="Nature">
        <title>The grapevine genome sequence suggests ancestral hexaploidization in major angiosperm phyla.</title>
        <authorList>
            <consortium name="The French-Italian Public Consortium for Grapevine Genome Characterization."/>
            <person name="Jaillon O."/>
            <person name="Aury J.-M."/>
            <person name="Noel B."/>
            <person name="Policriti A."/>
            <person name="Clepet C."/>
            <person name="Casagrande A."/>
            <person name="Choisne N."/>
            <person name="Aubourg S."/>
            <person name="Vitulo N."/>
            <person name="Jubin C."/>
            <person name="Vezzi A."/>
            <person name="Legeai F."/>
            <person name="Hugueney P."/>
            <person name="Dasilva C."/>
            <person name="Horner D."/>
            <person name="Mica E."/>
            <person name="Jublot D."/>
            <person name="Poulain J."/>
            <person name="Bruyere C."/>
            <person name="Billault A."/>
            <person name="Segurens B."/>
            <person name="Gouyvenoux M."/>
            <person name="Ugarte E."/>
            <person name="Cattonaro F."/>
            <person name="Anthouard V."/>
            <person name="Vico V."/>
            <person name="Del Fabbro C."/>
            <person name="Alaux M."/>
            <person name="Di Gaspero G."/>
            <person name="Dumas V."/>
            <person name="Felice N."/>
            <person name="Paillard S."/>
            <person name="Juman I."/>
            <person name="Moroldo M."/>
            <person name="Scalabrin S."/>
            <person name="Canaguier A."/>
            <person name="Le Clainche I."/>
            <person name="Malacrida G."/>
            <person name="Durand E."/>
            <person name="Pesole G."/>
            <person name="Laucou V."/>
            <person name="Chatelet P."/>
            <person name="Merdinoglu D."/>
            <person name="Delledonne M."/>
            <person name="Pezzotti M."/>
            <person name="Lecharny A."/>
            <person name="Scarpelli C."/>
            <person name="Artiguenave F."/>
            <person name="Pe M.E."/>
            <person name="Valle G."/>
            <person name="Morgante M."/>
            <person name="Caboche M."/>
            <person name="Adam-Blondon A.-F."/>
            <person name="Weissenbach J."/>
            <person name="Quetier F."/>
            <person name="Wincker P."/>
        </authorList>
    </citation>
    <scope>NUCLEOTIDE SEQUENCE [LARGE SCALE GENOMIC DNA]</scope>
    <source>
        <strain evidence="2">cv. Pinot noir / PN40024</strain>
    </source>
</reference>
<proteinExistence type="predicted"/>
<protein>
    <submittedName>
        <fullName evidence="1">Uncharacterized protein</fullName>
    </submittedName>
</protein>
<accession>D7TY22</accession>
<gene>
    <name evidence="1" type="ordered locus">VIT_10s0071g00260</name>
</gene>
<dbReference type="EMBL" id="FN596260">
    <property type="protein sequence ID" value="CBI35397.3"/>
    <property type="molecule type" value="Genomic_DNA"/>
</dbReference>
<dbReference type="AlphaFoldDB" id="D7TY22"/>
<dbReference type="PaxDb" id="29760-VIT_10s0071g00260.t01"/>
<dbReference type="Proteomes" id="UP000009183">
    <property type="component" value="Chromosome 10"/>
</dbReference>
<evidence type="ECO:0000313" key="1">
    <source>
        <dbReference type="EMBL" id="CBI35397.3"/>
    </source>
</evidence>
<dbReference type="InParanoid" id="D7TY22"/>
<keyword evidence="2" id="KW-1185">Reference proteome</keyword>
<name>D7TY22_VITVI</name>
<sequence length="24" mass="2687">MPLPYRSNNPTLIFSSVSIGQMHP</sequence>
<evidence type="ECO:0000313" key="2">
    <source>
        <dbReference type="Proteomes" id="UP000009183"/>
    </source>
</evidence>